<evidence type="ECO:0000256" key="2">
    <source>
        <dbReference type="ARBA" id="ARBA00022679"/>
    </source>
</evidence>
<dbReference type="GO" id="GO:0071555">
    <property type="term" value="P:cell wall organization"/>
    <property type="evidence" value="ECO:0007669"/>
    <property type="project" value="UniProtKB-KW"/>
</dbReference>
<dbReference type="PANTHER" id="PTHR34106:SF1">
    <property type="entry name" value="1,4-BETA-MANNOSYL-N-ACETYLGLUCOSAMINE PHOSPHORYLASE"/>
    <property type="match status" value="1"/>
</dbReference>
<reference evidence="6" key="1">
    <citation type="submission" date="2017-06" db="EMBL/GenBank/DDBJ databases">
        <authorList>
            <person name="Varghese N."/>
            <person name="Submissions S."/>
        </authorList>
    </citation>
    <scope>NUCLEOTIDE SEQUENCE [LARGE SCALE GENOMIC DNA]</scope>
    <source>
        <strain evidence="6">DSM 28041</strain>
    </source>
</reference>
<dbReference type="EC" id="2.4.1.281" evidence="4"/>
<name>A0A239APK9_9BACT</name>
<evidence type="ECO:0000256" key="3">
    <source>
        <dbReference type="ARBA" id="ARBA00024356"/>
    </source>
</evidence>
<keyword evidence="4" id="KW-0119">Carbohydrate metabolism</keyword>
<dbReference type="RefSeq" id="WP_089334119.1">
    <property type="nucleotide sequence ID" value="NZ_FZNS01000014.1"/>
</dbReference>
<dbReference type="Proteomes" id="UP000198310">
    <property type="component" value="Unassembled WGS sequence"/>
</dbReference>
<evidence type="ECO:0000313" key="5">
    <source>
        <dbReference type="EMBL" id="SNR97281.1"/>
    </source>
</evidence>
<evidence type="ECO:0000313" key="6">
    <source>
        <dbReference type="Proteomes" id="UP000198310"/>
    </source>
</evidence>
<dbReference type="GO" id="GO:0005975">
    <property type="term" value="P:carbohydrate metabolic process"/>
    <property type="evidence" value="ECO:0007669"/>
    <property type="project" value="UniProtKB-UniRule"/>
</dbReference>
<keyword evidence="6" id="KW-1185">Reference proteome</keyword>
<keyword evidence="2 4" id="KW-0808">Transferase</keyword>
<evidence type="ECO:0000256" key="1">
    <source>
        <dbReference type="ARBA" id="ARBA00022676"/>
    </source>
</evidence>
<dbReference type="GO" id="GO:0016758">
    <property type="term" value="F:hexosyltransferase activity"/>
    <property type="evidence" value="ECO:0007669"/>
    <property type="project" value="UniProtKB-UniRule"/>
</dbReference>
<dbReference type="Pfam" id="PF04041">
    <property type="entry name" value="Glyco_hydro_130"/>
    <property type="match status" value="1"/>
</dbReference>
<keyword evidence="1 4" id="KW-0328">Glycosyltransferase</keyword>
<comment type="catalytic activity">
    <reaction evidence="4">
        <text>beta-D-mannosyl-(1-&gt;4)-D-glucose + phosphate = alpha-D-mannose 1-phosphate + D-glucose</text>
        <dbReference type="Rhea" id="RHEA:32531"/>
        <dbReference type="ChEBI" id="CHEBI:4167"/>
        <dbReference type="ChEBI" id="CHEBI:43474"/>
        <dbReference type="ChEBI" id="CHEBI:58409"/>
        <dbReference type="ChEBI" id="CHEBI:64351"/>
        <dbReference type="EC" id="2.4.1.281"/>
    </reaction>
</comment>
<dbReference type="HAMAP" id="MF_00928">
    <property type="entry name" value="Man_Glc_phosphorylase"/>
    <property type="match status" value="1"/>
</dbReference>
<accession>A0A239APK9</accession>
<gene>
    <name evidence="5" type="ORF">SAMN06269173_11424</name>
</gene>
<dbReference type="PIRSF" id="PIRSF016202">
    <property type="entry name" value="PH1107"/>
    <property type="match status" value="1"/>
</dbReference>
<dbReference type="InterPro" id="IPR023296">
    <property type="entry name" value="Glyco_hydro_beta-prop_sf"/>
</dbReference>
<protein>
    <recommendedName>
        <fullName evidence="4">4-O-beta-D-mannosyl-D-glucose phosphorylase</fullName>
        <shortName evidence="4">MGP</shortName>
        <shortName evidence="4">Mannosylglucose phosphorylase</shortName>
        <ecNumber evidence="4">2.4.1.281</ecNumber>
    </recommendedName>
</protein>
<dbReference type="AlphaFoldDB" id="A0A239APK9"/>
<dbReference type="InterPro" id="IPR007184">
    <property type="entry name" value="Mannoside_phosphorylase"/>
</dbReference>
<dbReference type="SUPFAM" id="SSF75005">
    <property type="entry name" value="Arabinanase/levansucrase/invertase"/>
    <property type="match status" value="1"/>
</dbReference>
<sequence>MTTLFDNRFRALHAHHECLLSAANLPEELGNGVIKRYQHPVLTAAHTPLTWRYDLNPDTNPYCMERIGINAAFNSGAIKWNDKYVLVARVEGTDRKSFFAVAESPNGVDNFRFWEYPIVLPETDEPETNIYDMRLTRHADGWIYGLFCTERRDPTAPTADQSAAVARCGIARTKDLVTWERLGDLKTNSAQQRNVVLHPEFVEGKYAFYTRPQDSFIEAGRGGGIGFALSGSIEQAEVTEEVIIDPKRYHTVYEAKNGLGPAPIKTEQGWLHLAHGVRNTAAGLRYVLYLFMTDLHDLTRIIHKPAGYFIAPEGEERIGDVSNVVFSNGWIADANGQVFIYYGSSDTRMHVATSTIDQLVDYVTNTPEDGLQSHSSAQAICELISRNKAFPRASHPFSTATHYNGVGQ</sequence>
<dbReference type="EMBL" id="FZNS01000014">
    <property type="protein sequence ID" value="SNR97281.1"/>
    <property type="molecule type" value="Genomic_DNA"/>
</dbReference>
<evidence type="ECO:0000256" key="4">
    <source>
        <dbReference type="HAMAP-Rule" id="MF_00928"/>
    </source>
</evidence>
<comment type="function">
    <text evidence="4">Converts 4-O-beta-D-mannopyranosyl-D-glucopyranose (Man-Glc) to mannose 1-phosphate (Man1P) and glucose.</text>
</comment>
<proteinExistence type="inferred from homology"/>
<keyword evidence="4" id="KW-0961">Cell wall biogenesis/degradation</keyword>
<dbReference type="InterPro" id="IPR028583">
    <property type="entry name" value="Man_Glc_phosphorylase"/>
</dbReference>
<organism evidence="5 6">
    <name type="scientific">Hymenobacter mucosus</name>
    <dbReference type="NCBI Taxonomy" id="1411120"/>
    <lineage>
        <taxon>Bacteria</taxon>
        <taxon>Pseudomonadati</taxon>
        <taxon>Bacteroidota</taxon>
        <taxon>Cytophagia</taxon>
        <taxon>Cytophagales</taxon>
        <taxon>Hymenobacteraceae</taxon>
        <taxon>Hymenobacter</taxon>
    </lineage>
</organism>
<dbReference type="Gene3D" id="2.115.10.20">
    <property type="entry name" value="Glycosyl hydrolase domain, family 43"/>
    <property type="match status" value="1"/>
</dbReference>
<dbReference type="PANTHER" id="PTHR34106">
    <property type="entry name" value="GLYCOSIDASE"/>
    <property type="match status" value="1"/>
</dbReference>
<comment type="similarity">
    <text evidence="3 4">Belongs to the glycosyl hydrolase 130 family.</text>
</comment>